<dbReference type="AlphaFoldDB" id="A0A929N0F4"/>
<keyword evidence="1" id="KW-0472">Membrane</keyword>
<dbReference type="EMBL" id="JABZFZ010000497">
    <property type="protein sequence ID" value="MBF0940797.1"/>
    <property type="molecule type" value="Genomic_DNA"/>
</dbReference>
<sequence length="86" mass="9010">MVHSASALVLTATGCAIGGFWLWMWSGAGVFARRAGVLRLSSARDSPACPVQRVVWPQLPLLAALWLATAALASREAAGWDASAQC</sequence>
<proteinExistence type="predicted"/>
<protein>
    <submittedName>
        <fullName evidence="2">Uncharacterized protein</fullName>
    </submittedName>
</protein>
<evidence type="ECO:0000313" key="3">
    <source>
        <dbReference type="Proteomes" id="UP000718630"/>
    </source>
</evidence>
<evidence type="ECO:0000313" key="2">
    <source>
        <dbReference type="EMBL" id="MBF0940797.1"/>
    </source>
</evidence>
<dbReference type="Proteomes" id="UP000718630">
    <property type="component" value="Unassembled WGS sequence"/>
</dbReference>
<keyword evidence="1" id="KW-1133">Transmembrane helix</keyword>
<organism evidence="2 3">
    <name type="scientific">Schaalia georgiae</name>
    <dbReference type="NCBI Taxonomy" id="52768"/>
    <lineage>
        <taxon>Bacteria</taxon>
        <taxon>Bacillati</taxon>
        <taxon>Actinomycetota</taxon>
        <taxon>Actinomycetes</taxon>
        <taxon>Actinomycetales</taxon>
        <taxon>Actinomycetaceae</taxon>
        <taxon>Schaalia</taxon>
    </lineage>
</organism>
<reference evidence="2" key="1">
    <citation type="submission" date="2020-04" db="EMBL/GenBank/DDBJ databases">
        <title>Deep metagenomics examines the oral microbiome during advanced dental caries in children, revealing novel taxa and co-occurrences with host molecules.</title>
        <authorList>
            <person name="Baker J.L."/>
            <person name="Morton J.T."/>
            <person name="Dinis M."/>
            <person name="Alvarez R."/>
            <person name="Tran N.C."/>
            <person name="Knight R."/>
            <person name="Edlund A."/>
        </authorList>
    </citation>
    <scope>NUCLEOTIDE SEQUENCE</scope>
    <source>
        <strain evidence="2">JCVI_32_bin.64</strain>
    </source>
</reference>
<comment type="caution">
    <text evidence="2">The sequence shown here is derived from an EMBL/GenBank/DDBJ whole genome shotgun (WGS) entry which is preliminary data.</text>
</comment>
<evidence type="ECO:0000256" key="1">
    <source>
        <dbReference type="SAM" id="Phobius"/>
    </source>
</evidence>
<feature type="non-terminal residue" evidence="2">
    <location>
        <position position="86"/>
    </location>
</feature>
<keyword evidence="1" id="KW-0812">Transmembrane</keyword>
<accession>A0A929N0F4</accession>
<feature type="transmembrane region" description="Helical" evidence="1">
    <location>
        <begin position="6"/>
        <end position="25"/>
    </location>
</feature>
<gene>
    <name evidence="2" type="ORF">HXK03_08000</name>
</gene>
<name>A0A929N0F4_9ACTO</name>